<dbReference type="EMBL" id="JBEAFC010000003">
    <property type="protein sequence ID" value="KAL1564582.1"/>
    <property type="molecule type" value="Genomic_DNA"/>
</dbReference>
<evidence type="ECO:0000313" key="2">
    <source>
        <dbReference type="Proteomes" id="UP001567538"/>
    </source>
</evidence>
<protein>
    <submittedName>
        <fullName evidence="1">Uncharacterized protein</fullName>
    </submittedName>
</protein>
<dbReference type="AlphaFoldDB" id="A0ABD1I7Y3"/>
<keyword evidence="2" id="KW-1185">Reference proteome</keyword>
<reference evidence="1 2" key="1">
    <citation type="submission" date="2024-06" db="EMBL/GenBank/DDBJ databases">
        <title>A chromosome level genome sequence of Diviner's sage (Salvia divinorum).</title>
        <authorList>
            <person name="Ford S.A."/>
            <person name="Ro D.-K."/>
            <person name="Ness R.W."/>
            <person name="Phillips M.A."/>
        </authorList>
    </citation>
    <scope>NUCLEOTIDE SEQUENCE [LARGE SCALE GENOMIC DNA]</scope>
    <source>
        <strain evidence="1">SAF-2024a</strain>
        <tissue evidence="1">Leaf</tissue>
    </source>
</reference>
<dbReference type="Pfam" id="PF04827">
    <property type="entry name" value="Plant_tran"/>
    <property type="match status" value="1"/>
</dbReference>
<evidence type="ECO:0000313" key="1">
    <source>
        <dbReference type="EMBL" id="KAL1564582.1"/>
    </source>
</evidence>
<gene>
    <name evidence="1" type="ORF">AAHA92_06908</name>
</gene>
<sequence length="119" mass="14095">MWRELFLRIVRTLEAFDLYFQMWRDRTGRLGLSPLTKCTVALRQLAYGTTMDMFEEYLHIGDLTGRECQSNFCQVVVEAFSTTYMRKPNATDCPFLLDMHERVHGFPRMLGSIDCMHWE</sequence>
<name>A0ABD1I7Y3_SALDI</name>
<comment type="caution">
    <text evidence="1">The sequence shown here is derived from an EMBL/GenBank/DDBJ whole genome shotgun (WGS) entry which is preliminary data.</text>
</comment>
<dbReference type="PANTHER" id="PTHR47150">
    <property type="entry name" value="OS12G0169200 PROTEIN"/>
    <property type="match status" value="1"/>
</dbReference>
<proteinExistence type="predicted"/>
<dbReference type="Proteomes" id="UP001567538">
    <property type="component" value="Unassembled WGS sequence"/>
</dbReference>
<accession>A0ABD1I7Y3</accession>
<dbReference type="InterPro" id="IPR006912">
    <property type="entry name" value="Harbinger_derived_prot"/>
</dbReference>
<dbReference type="PANTHER" id="PTHR47150:SF6">
    <property type="entry name" value="OS01G0872900 PROTEIN"/>
    <property type="match status" value="1"/>
</dbReference>
<organism evidence="1 2">
    <name type="scientific">Salvia divinorum</name>
    <name type="common">Maria pastora</name>
    <name type="synonym">Diviner's sage</name>
    <dbReference type="NCBI Taxonomy" id="28513"/>
    <lineage>
        <taxon>Eukaryota</taxon>
        <taxon>Viridiplantae</taxon>
        <taxon>Streptophyta</taxon>
        <taxon>Embryophyta</taxon>
        <taxon>Tracheophyta</taxon>
        <taxon>Spermatophyta</taxon>
        <taxon>Magnoliopsida</taxon>
        <taxon>eudicotyledons</taxon>
        <taxon>Gunneridae</taxon>
        <taxon>Pentapetalae</taxon>
        <taxon>asterids</taxon>
        <taxon>lamiids</taxon>
        <taxon>Lamiales</taxon>
        <taxon>Lamiaceae</taxon>
        <taxon>Nepetoideae</taxon>
        <taxon>Mentheae</taxon>
        <taxon>Salviinae</taxon>
        <taxon>Salvia</taxon>
        <taxon>Salvia subgen. Calosphace</taxon>
    </lineage>
</organism>